<dbReference type="InterPro" id="IPR005467">
    <property type="entry name" value="His_kinase_dom"/>
</dbReference>
<dbReference type="KEGG" id="dap:Dacet_1622"/>
<evidence type="ECO:0000256" key="1">
    <source>
        <dbReference type="ARBA" id="ARBA00000085"/>
    </source>
</evidence>
<dbReference type="InParanoid" id="D4H8N9"/>
<dbReference type="EC" id="2.7.13.3" evidence="3"/>
<comment type="subcellular location">
    <subcellularLocation>
        <location evidence="2">Membrane</location>
    </subcellularLocation>
</comment>
<dbReference type="Gene3D" id="6.10.340.10">
    <property type="match status" value="1"/>
</dbReference>
<dbReference type="FunFam" id="3.30.565.10:FF:000006">
    <property type="entry name" value="Sensor histidine kinase WalK"/>
    <property type="match status" value="1"/>
</dbReference>
<keyword evidence="6" id="KW-0547">Nucleotide-binding</keyword>
<dbReference type="InterPro" id="IPR050351">
    <property type="entry name" value="BphY/WalK/GraS-like"/>
</dbReference>
<dbReference type="SMART" id="SM00388">
    <property type="entry name" value="HisKA"/>
    <property type="match status" value="1"/>
</dbReference>
<dbReference type="SMART" id="SM00387">
    <property type="entry name" value="HATPase_c"/>
    <property type="match status" value="1"/>
</dbReference>
<dbReference type="InterPro" id="IPR003660">
    <property type="entry name" value="HAMP_dom"/>
</dbReference>
<keyword evidence="10 11" id="KW-0472">Membrane</keyword>
<dbReference type="OrthoDB" id="9770955at2"/>
<protein>
    <recommendedName>
        <fullName evidence="3">histidine kinase</fullName>
        <ecNumber evidence="3">2.7.13.3</ecNumber>
    </recommendedName>
</protein>
<evidence type="ECO:0000256" key="3">
    <source>
        <dbReference type="ARBA" id="ARBA00012438"/>
    </source>
</evidence>
<dbReference type="PANTHER" id="PTHR42878:SF7">
    <property type="entry name" value="SENSOR HISTIDINE KINASE GLRK"/>
    <property type="match status" value="1"/>
</dbReference>
<dbReference type="CDD" id="cd06225">
    <property type="entry name" value="HAMP"/>
    <property type="match status" value="1"/>
</dbReference>
<evidence type="ECO:0000256" key="8">
    <source>
        <dbReference type="ARBA" id="ARBA00022840"/>
    </source>
</evidence>
<organism evidence="14 15">
    <name type="scientific">Denitrovibrio acetiphilus (strain DSM 12809 / NBRC 114555 / N2460)</name>
    <dbReference type="NCBI Taxonomy" id="522772"/>
    <lineage>
        <taxon>Bacteria</taxon>
        <taxon>Pseudomonadati</taxon>
        <taxon>Deferribacterota</taxon>
        <taxon>Deferribacteres</taxon>
        <taxon>Deferribacterales</taxon>
        <taxon>Geovibrionaceae</taxon>
        <taxon>Denitrovibrio</taxon>
    </lineage>
</organism>
<evidence type="ECO:0000256" key="7">
    <source>
        <dbReference type="ARBA" id="ARBA00022777"/>
    </source>
</evidence>
<keyword evidence="8" id="KW-0067">ATP-binding</keyword>
<dbReference type="SUPFAM" id="SSF55874">
    <property type="entry name" value="ATPase domain of HSP90 chaperone/DNA topoisomerase II/histidine kinase"/>
    <property type="match status" value="1"/>
</dbReference>
<dbReference type="PRINTS" id="PR00344">
    <property type="entry name" value="BCTRLSENSOR"/>
</dbReference>
<keyword evidence="7 14" id="KW-0418">Kinase</keyword>
<gene>
    <name evidence="14" type="ordered locus">Dacet_1622</name>
</gene>
<dbReference type="CDD" id="cd00075">
    <property type="entry name" value="HATPase"/>
    <property type="match status" value="1"/>
</dbReference>
<evidence type="ECO:0000256" key="10">
    <source>
        <dbReference type="ARBA" id="ARBA00023136"/>
    </source>
</evidence>
<dbReference type="Gene3D" id="1.10.287.130">
    <property type="match status" value="1"/>
</dbReference>
<proteinExistence type="predicted"/>
<dbReference type="GO" id="GO:0005524">
    <property type="term" value="F:ATP binding"/>
    <property type="evidence" value="ECO:0007669"/>
    <property type="project" value="UniProtKB-KW"/>
</dbReference>
<evidence type="ECO:0000256" key="11">
    <source>
        <dbReference type="SAM" id="Phobius"/>
    </source>
</evidence>
<dbReference type="eggNOG" id="COG5002">
    <property type="taxonomic scope" value="Bacteria"/>
</dbReference>
<dbReference type="PANTHER" id="PTHR42878">
    <property type="entry name" value="TWO-COMPONENT HISTIDINE KINASE"/>
    <property type="match status" value="1"/>
</dbReference>
<evidence type="ECO:0000256" key="9">
    <source>
        <dbReference type="ARBA" id="ARBA00023012"/>
    </source>
</evidence>
<evidence type="ECO:0000256" key="5">
    <source>
        <dbReference type="ARBA" id="ARBA00022679"/>
    </source>
</evidence>
<dbReference type="FunFam" id="1.10.287.130:FF:000001">
    <property type="entry name" value="Two-component sensor histidine kinase"/>
    <property type="match status" value="1"/>
</dbReference>
<dbReference type="PaxDb" id="522772-Dacet_1622"/>
<feature type="transmembrane region" description="Helical" evidence="11">
    <location>
        <begin position="6"/>
        <end position="30"/>
    </location>
</feature>
<comment type="catalytic activity">
    <reaction evidence="1">
        <text>ATP + protein L-histidine = ADP + protein N-phospho-L-histidine.</text>
        <dbReference type="EC" id="2.7.13.3"/>
    </reaction>
</comment>
<dbReference type="InterPro" id="IPR004358">
    <property type="entry name" value="Sig_transdc_His_kin-like_C"/>
</dbReference>
<accession>D4H8N9</accession>
<name>D4H8N9_DENA2</name>
<dbReference type="InterPro" id="IPR036890">
    <property type="entry name" value="HATPase_C_sf"/>
</dbReference>
<dbReference type="GO" id="GO:0007234">
    <property type="term" value="P:osmosensory signaling via phosphorelay pathway"/>
    <property type="evidence" value="ECO:0007669"/>
    <property type="project" value="TreeGrafter"/>
</dbReference>
<feature type="transmembrane region" description="Helical" evidence="11">
    <location>
        <begin position="173"/>
        <end position="192"/>
    </location>
</feature>
<keyword evidence="9" id="KW-0902">Two-component regulatory system</keyword>
<evidence type="ECO:0000259" key="12">
    <source>
        <dbReference type="PROSITE" id="PS50109"/>
    </source>
</evidence>
<reference evidence="14 15" key="1">
    <citation type="journal article" date="2010" name="Stand. Genomic Sci.">
        <title>Complete genome sequence of Denitrovibrio acetiphilus type strain (N2460).</title>
        <authorList>
            <person name="Kiss H."/>
            <person name="Lang E."/>
            <person name="Lapidus A."/>
            <person name="Copeland A."/>
            <person name="Nolan M."/>
            <person name="Glavina Del Rio T."/>
            <person name="Chen F."/>
            <person name="Lucas S."/>
            <person name="Tice H."/>
            <person name="Cheng J.F."/>
            <person name="Han C."/>
            <person name="Goodwin L."/>
            <person name="Pitluck S."/>
            <person name="Liolios K."/>
            <person name="Pati A."/>
            <person name="Ivanova N."/>
            <person name="Mavromatis K."/>
            <person name="Chen A."/>
            <person name="Palaniappan K."/>
            <person name="Land M."/>
            <person name="Hauser L."/>
            <person name="Chang Y.J."/>
            <person name="Jeffries C.D."/>
            <person name="Detter J.C."/>
            <person name="Brettin T."/>
            <person name="Spring S."/>
            <person name="Rohde M."/>
            <person name="Goker M."/>
            <person name="Woyke T."/>
            <person name="Bristow J."/>
            <person name="Eisen J.A."/>
            <person name="Markowitz V."/>
            <person name="Hugenholtz P."/>
            <person name="Kyrpides N.C."/>
            <person name="Klenk H.P."/>
        </authorList>
    </citation>
    <scope>NUCLEOTIDE SEQUENCE [LARGE SCALE GENOMIC DNA]</scope>
    <source>
        <strain evidence="15">DSM 12809 / NBRC 114555 / N2460</strain>
    </source>
</reference>
<keyword evidence="15" id="KW-1185">Reference proteome</keyword>
<dbReference type="AlphaFoldDB" id="D4H8N9"/>
<dbReference type="STRING" id="522772.Dacet_1622"/>
<feature type="domain" description="Histidine kinase" evidence="12">
    <location>
        <begin position="255"/>
        <end position="472"/>
    </location>
</feature>
<sequence length="472" mass="53395" precursor="true">MKRTGVFGRLIVANLILLIFLSIFITYIFNKTQKLNSLLRQITSIELPIIENTDKLRNTVSGLAGFREKYLISMDSDFLSRYTDYTEASDRLVNDIRTLINDNTKLKAFESLQTAYTEYITDSEFYLLNRSKETIQPDIQPVADAIAGLRDIAMKERSNSLKISGILSEQVKVAAFIFIFSGFILIVLLAFLNTRNIVIPIKKLRGNTHLVAKGSYPDNINSDGPYEISQLAEDFSVMVHRLKENDELRSEFIGNVSHELRTPLTSIREASEMLKEEYFRGDKETSNNLLNIISSESDRMINSVNNILEITRLDMAKEYYDFEQTDIGKIAHSAIEKTAPIAERRNITVTSLISKGEVQALVDVEKIAVVFVNLLGNALKYSDQNTHVTISADRCGEFLCVCVKDEGIGISQDELSKIFERYRLGSNRSTEYKGTGLGLAICKKIIERHGGEIWAESSKGEGTRFYFTLRYA</sequence>
<dbReference type="Proteomes" id="UP000002012">
    <property type="component" value="Chromosome"/>
</dbReference>
<evidence type="ECO:0000256" key="6">
    <source>
        <dbReference type="ARBA" id="ARBA00022741"/>
    </source>
</evidence>
<dbReference type="GO" id="GO:0016020">
    <property type="term" value="C:membrane"/>
    <property type="evidence" value="ECO:0007669"/>
    <property type="project" value="UniProtKB-SubCell"/>
</dbReference>
<dbReference type="GO" id="GO:0000156">
    <property type="term" value="F:phosphorelay response regulator activity"/>
    <property type="evidence" value="ECO:0007669"/>
    <property type="project" value="TreeGrafter"/>
</dbReference>
<dbReference type="Pfam" id="PF02518">
    <property type="entry name" value="HATPase_c"/>
    <property type="match status" value="1"/>
</dbReference>
<keyword evidence="4" id="KW-0597">Phosphoprotein</keyword>
<dbReference type="CDD" id="cd00082">
    <property type="entry name" value="HisKA"/>
    <property type="match status" value="1"/>
</dbReference>
<evidence type="ECO:0000313" key="14">
    <source>
        <dbReference type="EMBL" id="ADD68388.1"/>
    </source>
</evidence>
<dbReference type="GO" id="GO:0000155">
    <property type="term" value="F:phosphorelay sensor kinase activity"/>
    <property type="evidence" value="ECO:0007669"/>
    <property type="project" value="InterPro"/>
</dbReference>
<dbReference type="SUPFAM" id="SSF158472">
    <property type="entry name" value="HAMP domain-like"/>
    <property type="match status" value="1"/>
</dbReference>
<keyword evidence="5" id="KW-0808">Transferase</keyword>
<dbReference type="EMBL" id="CP001968">
    <property type="protein sequence ID" value="ADD68388.1"/>
    <property type="molecule type" value="Genomic_DNA"/>
</dbReference>
<dbReference type="Pfam" id="PF00512">
    <property type="entry name" value="HisKA"/>
    <property type="match status" value="1"/>
</dbReference>
<evidence type="ECO:0000256" key="2">
    <source>
        <dbReference type="ARBA" id="ARBA00004370"/>
    </source>
</evidence>
<keyword evidence="11" id="KW-0812">Transmembrane</keyword>
<dbReference type="RefSeq" id="WP_013010901.1">
    <property type="nucleotide sequence ID" value="NC_013943.1"/>
</dbReference>
<dbReference type="HOGENOM" id="CLU_000445_89_23_0"/>
<evidence type="ECO:0000259" key="13">
    <source>
        <dbReference type="PROSITE" id="PS50885"/>
    </source>
</evidence>
<evidence type="ECO:0000313" key="15">
    <source>
        <dbReference type="Proteomes" id="UP000002012"/>
    </source>
</evidence>
<dbReference type="PROSITE" id="PS50885">
    <property type="entry name" value="HAMP"/>
    <property type="match status" value="1"/>
</dbReference>
<keyword evidence="11" id="KW-1133">Transmembrane helix</keyword>
<evidence type="ECO:0000256" key="4">
    <source>
        <dbReference type="ARBA" id="ARBA00022553"/>
    </source>
</evidence>
<dbReference type="InterPro" id="IPR003661">
    <property type="entry name" value="HisK_dim/P_dom"/>
</dbReference>
<dbReference type="GO" id="GO:0030295">
    <property type="term" value="F:protein kinase activator activity"/>
    <property type="evidence" value="ECO:0007669"/>
    <property type="project" value="TreeGrafter"/>
</dbReference>
<feature type="domain" description="HAMP" evidence="13">
    <location>
        <begin position="195"/>
        <end position="247"/>
    </location>
</feature>
<dbReference type="PROSITE" id="PS50109">
    <property type="entry name" value="HIS_KIN"/>
    <property type="match status" value="1"/>
</dbReference>
<dbReference type="Gene3D" id="3.30.565.10">
    <property type="entry name" value="Histidine kinase-like ATPase, C-terminal domain"/>
    <property type="match status" value="1"/>
</dbReference>
<dbReference type="InterPro" id="IPR036097">
    <property type="entry name" value="HisK_dim/P_sf"/>
</dbReference>
<dbReference type="InterPro" id="IPR003594">
    <property type="entry name" value="HATPase_dom"/>
</dbReference>
<dbReference type="SUPFAM" id="SSF47384">
    <property type="entry name" value="Homodimeric domain of signal transducing histidine kinase"/>
    <property type="match status" value="1"/>
</dbReference>